<dbReference type="EMBL" id="PNIN01000049">
    <property type="protein sequence ID" value="PMP70781.1"/>
    <property type="molecule type" value="Genomic_DNA"/>
</dbReference>
<dbReference type="CDD" id="cd01335">
    <property type="entry name" value="Radical_SAM"/>
    <property type="match status" value="1"/>
</dbReference>
<dbReference type="GO" id="GO:0051536">
    <property type="term" value="F:iron-sulfur cluster binding"/>
    <property type="evidence" value="ECO:0007669"/>
    <property type="project" value="UniProtKB-KW"/>
</dbReference>
<name>A0A2J6WK44_9BACT</name>
<dbReference type="Gene3D" id="3.40.50.280">
    <property type="entry name" value="Cobalamin-binding domain"/>
    <property type="match status" value="1"/>
</dbReference>
<keyword evidence="4" id="KW-0408">Iron</keyword>
<evidence type="ECO:0000313" key="8">
    <source>
        <dbReference type="Proteomes" id="UP000242881"/>
    </source>
</evidence>
<dbReference type="InterPro" id="IPR007197">
    <property type="entry name" value="rSAM"/>
</dbReference>
<accession>A0A2J6WK44</accession>
<evidence type="ECO:0000313" key="7">
    <source>
        <dbReference type="EMBL" id="PMP70781.1"/>
    </source>
</evidence>
<dbReference type="InterPro" id="IPR023404">
    <property type="entry name" value="rSAM_horseshoe"/>
</dbReference>
<protein>
    <submittedName>
        <fullName evidence="7">TIGR04013 family B12-binding domain/radical SAM domain-containing protein</fullName>
    </submittedName>
</protein>
<dbReference type="SFLD" id="SFLDG01082">
    <property type="entry name" value="B12-binding_domain_containing"/>
    <property type="match status" value="1"/>
</dbReference>
<comment type="cofactor">
    <cofactor evidence="1">
        <name>[4Fe-4S] cluster</name>
        <dbReference type="ChEBI" id="CHEBI:49883"/>
    </cofactor>
</comment>
<dbReference type="PROSITE" id="PS51918">
    <property type="entry name" value="RADICAL_SAM"/>
    <property type="match status" value="1"/>
</dbReference>
<dbReference type="NCBIfam" id="TIGR04013">
    <property type="entry name" value="B12_SAM_MJ_1487"/>
    <property type="match status" value="1"/>
</dbReference>
<dbReference type="RefSeq" id="WP_424606059.1">
    <property type="nucleotide sequence ID" value="NZ_JBNAVA010000010.1"/>
</dbReference>
<dbReference type="InterPro" id="IPR051198">
    <property type="entry name" value="BchE-like"/>
</dbReference>
<dbReference type="Proteomes" id="UP000242881">
    <property type="component" value="Unassembled WGS sequence"/>
</dbReference>
<dbReference type="PANTHER" id="PTHR43409:SF17">
    <property type="entry name" value="METHYLTHIOTRANSFERASE MJ0865-RELATED"/>
    <property type="match status" value="1"/>
</dbReference>
<dbReference type="AlphaFoldDB" id="A0A2J6WK44"/>
<proteinExistence type="predicted"/>
<dbReference type="PANTHER" id="PTHR43409">
    <property type="entry name" value="ANAEROBIC MAGNESIUM-PROTOPORPHYRIN IX MONOMETHYL ESTER CYCLASE-RELATED"/>
    <property type="match status" value="1"/>
</dbReference>
<dbReference type="SFLD" id="SFLDS00029">
    <property type="entry name" value="Radical_SAM"/>
    <property type="match status" value="1"/>
</dbReference>
<dbReference type="InterPro" id="IPR023980">
    <property type="entry name" value="CHP04013_B12-bd/rSAM"/>
</dbReference>
<dbReference type="InterPro" id="IPR006638">
    <property type="entry name" value="Elp3/MiaA/NifB-like_rSAM"/>
</dbReference>
<gene>
    <name evidence="7" type="ORF">C0187_04955</name>
</gene>
<feature type="domain" description="Radical SAM core" evidence="6">
    <location>
        <begin position="140"/>
        <end position="385"/>
    </location>
</feature>
<keyword evidence="3" id="KW-0479">Metal-binding</keyword>
<keyword evidence="5" id="KW-0411">Iron-sulfur</keyword>
<evidence type="ECO:0000256" key="3">
    <source>
        <dbReference type="ARBA" id="ARBA00022723"/>
    </source>
</evidence>
<evidence type="ECO:0000256" key="5">
    <source>
        <dbReference type="ARBA" id="ARBA00023014"/>
    </source>
</evidence>
<evidence type="ECO:0000256" key="1">
    <source>
        <dbReference type="ARBA" id="ARBA00001966"/>
    </source>
</evidence>
<sequence>MVNNHIFVLDKFNKFSIRALLVAFEKWFPEINYKVLKVDEIGSNPQAGFYYFSFNSINAKFYIELAQKLKQNKNIKIACGGPHPSARSDEMTKYFDKVCSGEGEIVLREIVEDFKSGIDDKKIYKGTKKVDLNHFDAYPKKKSLFGAIEIMRGCTFSCKYCQTPQLYKGKLRFKSIDRILEDVSFGILHNKTDLRFIAPDSASYFYDNGINISKIEELLEKLHNLLSSRGRIFYGSFPSEINPYFVNEEFVKLIKYYCHNRRVVIGLQSASRKLLKKMNRPENIEKVEETINLFLKYKFTVDVDFIFGLPFENDETLKETIEWIEKWSNRVRIHSHYFMPLPGSKWEELSPTEMPEYFERFVKSLEGKSRLFGQWNTQQNIAYCLKD</sequence>
<evidence type="ECO:0000259" key="6">
    <source>
        <dbReference type="PROSITE" id="PS51918"/>
    </source>
</evidence>
<dbReference type="Gene3D" id="3.80.30.20">
    <property type="entry name" value="tm_1862 like domain"/>
    <property type="match status" value="1"/>
</dbReference>
<dbReference type="InterPro" id="IPR058240">
    <property type="entry name" value="rSAM_sf"/>
</dbReference>
<evidence type="ECO:0000256" key="4">
    <source>
        <dbReference type="ARBA" id="ARBA00023004"/>
    </source>
</evidence>
<reference evidence="7 8" key="1">
    <citation type="submission" date="2018-01" db="EMBL/GenBank/DDBJ databases">
        <title>Metagenomic assembled genomes from two thermal pools in the Uzon Caldera, Kamchatka, Russia.</title>
        <authorList>
            <person name="Wilkins L."/>
            <person name="Ettinger C."/>
        </authorList>
    </citation>
    <scope>NUCLEOTIDE SEQUENCE [LARGE SCALE GENOMIC DNA]</scope>
    <source>
        <strain evidence="7">ZAV-05</strain>
    </source>
</reference>
<dbReference type="GO" id="GO:0003824">
    <property type="term" value="F:catalytic activity"/>
    <property type="evidence" value="ECO:0007669"/>
    <property type="project" value="InterPro"/>
</dbReference>
<evidence type="ECO:0000256" key="2">
    <source>
        <dbReference type="ARBA" id="ARBA00022691"/>
    </source>
</evidence>
<keyword evidence="2" id="KW-0949">S-adenosyl-L-methionine</keyword>
<comment type="caution">
    <text evidence="7">The sequence shown here is derived from an EMBL/GenBank/DDBJ whole genome shotgun (WGS) entry which is preliminary data.</text>
</comment>
<dbReference type="GO" id="GO:0046872">
    <property type="term" value="F:metal ion binding"/>
    <property type="evidence" value="ECO:0007669"/>
    <property type="project" value="UniProtKB-KW"/>
</dbReference>
<organism evidence="7 8">
    <name type="scientific">Calditerrivibrio nitroreducens</name>
    <dbReference type="NCBI Taxonomy" id="477976"/>
    <lineage>
        <taxon>Bacteria</taxon>
        <taxon>Pseudomonadati</taxon>
        <taxon>Deferribacterota</taxon>
        <taxon>Deferribacteres</taxon>
        <taxon>Deferribacterales</taxon>
        <taxon>Calditerrivibrionaceae</taxon>
    </lineage>
</organism>
<dbReference type="Pfam" id="PF04055">
    <property type="entry name" value="Radical_SAM"/>
    <property type="match status" value="1"/>
</dbReference>
<dbReference type="SMART" id="SM00729">
    <property type="entry name" value="Elp3"/>
    <property type="match status" value="1"/>
</dbReference>
<dbReference type="SUPFAM" id="SSF102114">
    <property type="entry name" value="Radical SAM enzymes"/>
    <property type="match status" value="1"/>
</dbReference>